<name>A0ABS6JHB3_9BACI</name>
<organism evidence="4 5">
    <name type="scientific">Evansella tamaricis</name>
    <dbReference type="NCBI Taxonomy" id="2069301"/>
    <lineage>
        <taxon>Bacteria</taxon>
        <taxon>Bacillati</taxon>
        <taxon>Bacillota</taxon>
        <taxon>Bacilli</taxon>
        <taxon>Bacillales</taxon>
        <taxon>Bacillaceae</taxon>
        <taxon>Evansella</taxon>
    </lineage>
</organism>
<dbReference type="PANTHER" id="PTHR43420">
    <property type="entry name" value="ACETYLTRANSFERASE"/>
    <property type="match status" value="1"/>
</dbReference>
<dbReference type="PROSITE" id="PS51186">
    <property type="entry name" value="GNAT"/>
    <property type="match status" value="1"/>
</dbReference>
<dbReference type="Proteomes" id="UP000784880">
    <property type="component" value="Unassembled WGS sequence"/>
</dbReference>
<dbReference type="EMBL" id="JAHQCS010000105">
    <property type="protein sequence ID" value="MBU9712614.1"/>
    <property type="molecule type" value="Genomic_DNA"/>
</dbReference>
<comment type="caution">
    <text evidence="4">The sequence shown here is derived from an EMBL/GenBank/DDBJ whole genome shotgun (WGS) entry which is preliminary data.</text>
</comment>
<accession>A0ABS6JHB3</accession>
<sequence length="148" mass="17196">MTKIQLKEINEKNWEKCISLRVGKDQEQFVASNIYSLVQSRYETSYIPLAAYDEEEMVGFVMYGKDPDDGVYWIVRLMVGEKFQGKGYGKQILLKTMEQIKMLPDCGSFIITSYVPENTIAEKLYEKVGFIKTGEIIDEENIMKFYIV</sequence>
<dbReference type="CDD" id="cd04301">
    <property type="entry name" value="NAT_SF"/>
    <property type="match status" value="1"/>
</dbReference>
<keyword evidence="1" id="KW-0808">Transferase</keyword>
<protein>
    <submittedName>
        <fullName evidence="4">GNAT family N-acetyltransferase</fullName>
    </submittedName>
</protein>
<keyword evidence="5" id="KW-1185">Reference proteome</keyword>
<evidence type="ECO:0000256" key="2">
    <source>
        <dbReference type="ARBA" id="ARBA00023315"/>
    </source>
</evidence>
<keyword evidence="2" id="KW-0012">Acyltransferase</keyword>
<dbReference type="Pfam" id="PF00583">
    <property type="entry name" value="Acetyltransf_1"/>
    <property type="match status" value="1"/>
</dbReference>
<dbReference type="PANTHER" id="PTHR43420:SF47">
    <property type="entry name" value="N-ACETYLTRANSFERASE DOMAIN-CONTAINING PROTEIN"/>
    <property type="match status" value="1"/>
</dbReference>
<gene>
    <name evidence="4" type="ORF">KS419_12760</name>
</gene>
<dbReference type="InterPro" id="IPR050680">
    <property type="entry name" value="YpeA/RimI_acetyltransf"/>
</dbReference>
<dbReference type="RefSeq" id="WP_217066787.1">
    <property type="nucleotide sequence ID" value="NZ_JAHQCS010000105.1"/>
</dbReference>
<reference evidence="4 5" key="1">
    <citation type="submission" date="2021-06" db="EMBL/GenBank/DDBJ databases">
        <title>Bacillus sp. RD4P76, an endophyte from a halophyte.</title>
        <authorList>
            <person name="Sun J.-Q."/>
        </authorList>
    </citation>
    <scope>NUCLEOTIDE SEQUENCE [LARGE SCALE GENOMIC DNA]</scope>
    <source>
        <strain evidence="4 5">CGMCC 1.15917</strain>
    </source>
</reference>
<evidence type="ECO:0000256" key="1">
    <source>
        <dbReference type="ARBA" id="ARBA00022679"/>
    </source>
</evidence>
<dbReference type="InterPro" id="IPR000182">
    <property type="entry name" value="GNAT_dom"/>
</dbReference>
<feature type="domain" description="N-acetyltransferase" evidence="3">
    <location>
        <begin position="4"/>
        <end position="148"/>
    </location>
</feature>
<proteinExistence type="predicted"/>
<evidence type="ECO:0000313" key="4">
    <source>
        <dbReference type="EMBL" id="MBU9712614.1"/>
    </source>
</evidence>
<evidence type="ECO:0000313" key="5">
    <source>
        <dbReference type="Proteomes" id="UP000784880"/>
    </source>
</evidence>
<evidence type="ECO:0000259" key="3">
    <source>
        <dbReference type="PROSITE" id="PS51186"/>
    </source>
</evidence>